<feature type="compositionally biased region" description="Low complexity" evidence="1">
    <location>
        <begin position="16"/>
        <end position="31"/>
    </location>
</feature>
<evidence type="ECO:0000313" key="3">
    <source>
        <dbReference type="Proteomes" id="UP001390339"/>
    </source>
</evidence>
<protein>
    <submittedName>
        <fullName evidence="2">Uncharacterized protein</fullName>
    </submittedName>
</protein>
<evidence type="ECO:0000256" key="1">
    <source>
        <dbReference type="SAM" id="MobiDB-lite"/>
    </source>
</evidence>
<feature type="region of interest" description="Disordered" evidence="1">
    <location>
        <begin position="1"/>
        <end position="161"/>
    </location>
</feature>
<gene>
    <name evidence="2" type="ORF">PGQ11_001276</name>
</gene>
<organism evidence="2 3">
    <name type="scientific">Apiospora arundinis</name>
    <dbReference type="NCBI Taxonomy" id="335852"/>
    <lineage>
        <taxon>Eukaryota</taxon>
        <taxon>Fungi</taxon>
        <taxon>Dikarya</taxon>
        <taxon>Ascomycota</taxon>
        <taxon>Pezizomycotina</taxon>
        <taxon>Sordariomycetes</taxon>
        <taxon>Xylariomycetidae</taxon>
        <taxon>Amphisphaeriales</taxon>
        <taxon>Apiosporaceae</taxon>
        <taxon>Apiospora</taxon>
    </lineage>
</organism>
<dbReference type="PANTHER" id="PTHR42090:SF1">
    <property type="match status" value="1"/>
</dbReference>
<dbReference type="Proteomes" id="UP001390339">
    <property type="component" value="Unassembled WGS sequence"/>
</dbReference>
<sequence length="161" mass="16852">MPSFTPIRTAAQSALRFTSSSTTRTPRGFPSATTTTTMLSRRPLSTTSTRPAYKDDQDRRSLKPRAHEYTGSGSDEEAAHNADSAFNPDKTRPEQERTTAGAGGKAGDNPLEVSPANHEVSKGGQGAMEDKPQQGHKSNKSTSSTAGGSGANKGGGSGEKR</sequence>
<feature type="compositionally biased region" description="Gly residues" evidence="1">
    <location>
        <begin position="147"/>
        <end position="161"/>
    </location>
</feature>
<keyword evidence="3" id="KW-1185">Reference proteome</keyword>
<accession>A0ABR2JMC0</accession>
<feature type="compositionally biased region" description="Polar residues" evidence="1">
    <location>
        <begin position="32"/>
        <end position="50"/>
    </location>
</feature>
<name>A0ABR2JMC0_9PEZI</name>
<reference evidence="2 3" key="1">
    <citation type="journal article" date="2024" name="IMA Fungus">
        <title>Apiospora arundinis, a panoply of carbohydrate-active enzymes and secondary metabolites.</title>
        <authorList>
            <person name="Sorensen T."/>
            <person name="Petersen C."/>
            <person name="Muurmann A.T."/>
            <person name="Christiansen J.V."/>
            <person name="Brundto M.L."/>
            <person name="Overgaard C.K."/>
            <person name="Boysen A.T."/>
            <person name="Wollenberg R.D."/>
            <person name="Larsen T.O."/>
            <person name="Sorensen J.L."/>
            <person name="Nielsen K.L."/>
            <person name="Sondergaard T.E."/>
        </authorList>
    </citation>
    <scope>NUCLEOTIDE SEQUENCE [LARGE SCALE GENOMIC DNA]</scope>
    <source>
        <strain evidence="2 3">AAU 773</strain>
    </source>
</reference>
<evidence type="ECO:0000313" key="2">
    <source>
        <dbReference type="EMBL" id="KAK8879982.1"/>
    </source>
</evidence>
<dbReference type="EMBL" id="JAPCWZ010000001">
    <property type="protein sequence ID" value="KAK8879982.1"/>
    <property type="molecule type" value="Genomic_DNA"/>
</dbReference>
<proteinExistence type="predicted"/>
<dbReference type="PANTHER" id="PTHR42090">
    <property type="match status" value="1"/>
</dbReference>
<comment type="caution">
    <text evidence="2">The sequence shown here is derived from an EMBL/GenBank/DDBJ whole genome shotgun (WGS) entry which is preliminary data.</text>
</comment>
<feature type="compositionally biased region" description="Basic and acidic residues" evidence="1">
    <location>
        <begin position="52"/>
        <end position="68"/>
    </location>
</feature>